<evidence type="ECO:0008006" key="3">
    <source>
        <dbReference type="Google" id="ProtNLM"/>
    </source>
</evidence>
<keyword evidence="2" id="KW-1185">Reference proteome</keyword>
<sequence>MDNTTYGQWTRTDEPGLAVRRGPEGLICLSTPDGECATLRNLLESIATGRADGQGKLQGLTSRQAKSALQALQLA</sequence>
<comment type="caution">
    <text evidence="1">The sequence shown here is derived from an EMBL/GenBank/DDBJ whole genome shotgun (WGS) entry which is preliminary data.</text>
</comment>
<organism evidence="1 2">
    <name type="scientific">Streptomyces lycii</name>
    <dbReference type="NCBI Taxonomy" id="2654337"/>
    <lineage>
        <taxon>Bacteria</taxon>
        <taxon>Bacillati</taxon>
        <taxon>Actinomycetota</taxon>
        <taxon>Actinomycetes</taxon>
        <taxon>Kitasatosporales</taxon>
        <taxon>Streptomycetaceae</taxon>
        <taxon>Streptomyces</taxon>
    </lineage>
</organism>
<dbReference type="EMBL" id="WHPN01000299">
    <property type="protein sequence ID" value="KAF4407861.1"/>
    <property type="molecule type" value="Genomic_DNA"/>
</dbReference>
<gene>
    <name evidence="1" type="ORF">GCU69_17355</name>
</gene>
<protein>
    <recommendedName>
        <fullName evidence="3">DUF397 domain-containing protein</fullName>
    </recommendedName>
</protein>
<dbReference type="RefSeq" id="WP_098751305.1">
    <property type="nucleotide sequence ID" value="NZ_WHPN01000299.1"/>
</dbReference>
<dbReference type="Proteomes" id="UP000621266">
    <property type="component" value="Unassembled WGS sequence"/>
</dbReference>
<accession>A0ABQ7FFT4</accession>
<evidence type="ECO:0000313" key="1">
    <source>
        <dbReference type="EMBL" id="KAF4407861.1"/>
    </source>
</evidence>
<proteinExistence type="predicted"/>
<reference evidence="1 2" key="1">
    <citation type="submission" date="2019-10" db="EMBL/GenBank/DDBJ databases">
        <title>Streptomyces tenebrisbrunneis sp.nov., an endogenous actinomycete isolated from of Lycium ruthenicum.</title>
        <authorList>
            <person name="Ma L."/>
        </authorList>
    </citation>
    <scope>NUCLEOTIDE SEQUENCE [LARGE SCALE GENOMIC DNA]</scope>
    <source>
        <strain evidence="1 2">TRM 66187</strain>
    </source>
</reference>
<name>A0ABQ7FFT4_9ACTN</name>
<evidence type="ECO:0000313" key="2">
    <source>
        <dbReference type="Proteomes" id="UP000621266"/>
    </source>
</evidence>